<dbReference type="AlphaFoldDB" id="A0AAN7YKI4"/>
<dbReference type="PANTHER" id="PTHR14187:SF81">
    <property type="entry name" value="HSP70 FAMILY PROTEIN (AFU_ORTHOLOGUE AFUA_4G14040)"/>
    <property type="match status" value="1"/>
</dbReference>
<protein>
    <recommendedName>
        <fullName evidence="3">Hsp70 family protein</fullName>
    </recommendedName>
</protein>
<dbReference type="PANTHER" id="PTHR14187">
    <property type="entry name" value="ALPHA KINASE/ELONGATION FACTOR 2 KINASE"/>
    <property type="match status" value="1"/>
</dbReference>
<dbReference type="InterPro" id="IPR043129">
    <property type="entry name" value="ATPase_NBD"/>
</dbReference>
<comment type="caution">
    <text evidence="1">The sequence shown here is derived from an EMBL/GenBank/DDBJ whole genome shotgun (WGS) entry which is preliminary data.</text>
</comment>
<accession>A0AAN7YKI4</accession>
<evidence type="ECO:0000313" key="2">
    <source>
        <dbReference type="Proteomes" id="UP001309876"/>
    </source>
</evidence>
<dbReference type="Proteomes" id="UP001309876">
    <property type="component" value="Unassembled WGS sequence"/>
</dbReference>
<dbReference type="CDD" id="cd10170">
    <property type="entry name" value="ASKHA_NBD_HSP70"/>
    <property type="match status" value="1"/>
</dbReference>
<keyword evidence="2" id="KW-1185">Reference proteome</keyword>
<name>A0AAN7YKI4_9EURO</name>
<dbReference type="EMBL" id="JAVRRJ010000001">
    <property type="protein sequence ID" value="KAK5090421.1"/>
    <property type="molecule type" value="Genomic_DNA"/>
</dbReference>
<proteinExistence type="predicted"/>
<dbReference type="Gene3D" id="3.30.420.40">
    <property type="match status" value="1"/>
</dbReference>
<evidence type="ECO:0000313" key="1">
    <source>
        <dbReference type="EMBL" id="KAK5090421.1"/>
    </source>
</evidence>
<evidence type="ECO:0008006" key="3">
    <source>
        <dbReference type="Google" id="ProtNLM"/>
    </source>
</evidence>
<gene>
    <name evidence="1" type="ORF">LTR05_000593</name>
</gene>
<dbReference type="SUPFAM" id="SSF53067">
    <property type="entry name" value="Actin-like ATPase domain"/>
    <property type="match status" value="2"/>
</dbReference>
<organism evidence="1 2">
    <name type="scientific">Lithohypha guttulata</name>
    <dbReference type="NCBI Taxonomy" id="1690604"/>
    <lineage>
        <taxon>Eukaryota</taxon>
        <taxon>Fungi</taxon>
        <taxon>Dikarya</taxon>
        <taxon>Ascomycota</taxon>
        <taxon>Pezizomycotina</taxon>
        <taxon>Eurotiomycetes</taxon>
        <taxon>Chaetothyriomycetidae</taxon>
        <taxon>Chaetothyriales</taxon>
        <taxon>Trichomeriaceae</taxon>
        <taxon>Lithohypha</taxon>
    </lineage>
</organism>
<reference evidence="1 2" key="1">
    <citation type="submission" date="2023-08" db="EMBL/GenBank/DDBJ databases">
        <title>Black Yeasts Isolated from many extreme environments.</title>
        <authorList>
            <person name="Coleine C."/>
            <person name="Stajich J.E."/>
            <person name="Selbmann L."/>
        </authorList>
    </citation>
    <scope>NUCLEOTIDE SEQUENCE [LARGE SCALE GENOMIC DNA]</scope>
    <source>
        <strain evidence="1 2">CCFEE 5910</strain>
    </source>
</reference>
<sequence>MSPTPSVSGVHQPYKLIVAIDYGTTYTGISYVTSNKTSDDIVIVTRWPNHRDQSWKAPSILAYASENQQKISRNHWGYECTRGLKQYAWTKLLLDQHVRLTEHDDPLLRQMYGAEGFLGLPPNKTAEDVVADFMTEVYRHTMQILERDFAQILRYLPIEVWVTMPAIWSDAAQNATREAALRAGFGSRPGDSVKMITEPEAAALWALKPYLGPTALDPLKPGEYVLICDCGGGTVDLITYEILTVTPHLTHREKCVGTGAKCGATAIDRAFVQWMEAKFGEAYIALDAKKRGPGSLFMQSFESHKRNFGDRSDERDVFEIGPIQLDLDVASIKYDEDEQVVKVARYTKLRLDDRSTD</sequence>